<evidence type="ECO:0000313" key="2">
    <source>
        <dbReference type="EMBL" id="WAT90221.1"/>
    </source>
</evidence>
<protein>
    <submittedName>
        <fullName evidence="2">Uncharacterized protein</fullName>
    </submittedName>
</protein>
<sequence length="129" mass="14588">MKSELKQGINTPSLKVGFESQLTKGWKIVAFFTACILMVIGFKFVQKVSFILLDDGSGDWMFSQGSVGIAQALYYVFCLVQVTDRIYGAKNPENIESEFWKYVYLSVQNLALLQVSLTVGALVVWWLWS</sequence>
<dbReference type="AlphaFoldDB" id="A0AA47L6M9"/>
<proteinExistence type="predicted"/>
<accession>A0AA47L6M9</accession>
<gene>
    <name evidence="2" type="ORF">O1Q84_17000</name>
</gene>
<keyword evidence="1" id="KW-0472">Membrane</keyword>
<evidence type="ECO:0000256" key="1">
    <source>
        <dbReference type="SAM" id="Phobius"/>
    </source>
</evidence>
<feature type="transmembrane region" description="Helical" evidence="1">
    <location>
        <begin position="102"/>
        <end position="128"/>
    </location>
</feature>
<dbReference type="EMBL" id="CP114194">
    <property type="protein sequence ID" value="WAT90221.1"/>
    <property type="molecule type" value="Genomic_DNA"/>
</dbReference>
<dbReference type="RefSeq" id="WP_141705287.1">
    <property type="nucleotide sequence ID" value="NZ_CP099921.1"/>
</dbReference>
<evidence type="ECO:0000313" key="3">
    <source>
        <dbReference type="Proteomes" id="UP001156560"/>
    </source>
</evidence>
<name>A0AA47L6M9_VIBPH</name>
<keyword evidence="1" id="KW-0812">Transmembrane</keyword>
<feature type="transmembrane region" description="Helical" evidence="1">
    <location>
        <begin position="28"/>
        <end position="45"/>
    </location>
</feature>
<feature type="transmembrane region" description="Helical" evidence="1">
    <location>
        <begin position="65"/>
        <end position="82"/>
    </location>
</feature>
<dbReference type="Proteomes" id="UP001156560">
    <property type="component" value="Chromosome 1"/>
</dbReference>
<organism evidence="2 3">
    <name type="scientific">Vibrio parahaemolyticus</name>
    <dbReference type="NCBI Taxonomy" id="670"/>
    <lineage>
        <taxon>Bacteria</taxon>
        <taxon>Pseudomonadati</taxon>
        <taxon>Pseudomonadota</taxon>
        <taxon>Gammaproteobacteria</taxon>
        <taxon>Vibrionales</taxon>
        <taxon>Vibrionaceae</taxon>
        <taxon>Vibrio</taxon>
    </lineage>
</organism>
<keyword evidence="1" id="KW-1133">Transmembrane helix</keyword>
<reference evidence="2" key="1">
    <citation type="submission" date="2022-12" db="EMBL/GenBank/DDBJ databases">
        <title>Vibrio parahaemolyticus become highly virulent by producing novel Tc toxins.</title>
        <authorList>
            <person name="Yang F."/>
            <person name="You Y."/>
            <person name="Lai Q."/>
            <person name="Xu L."/>
            <person name="Li F."/>
        </authorList>
    </citation>
    <scope>NUCLEOTIDE SEQUENCE</scope>
    <source>
        <strain evidence="2">Vp-HL-202005</strain>
    </source>
</reference>